<dbReference type="Pfam" id="PF17806">
    <property type="entry name" value="SO_alpha_A3"/>
    <property type="match status" value="1"/>
</dbReference>
<evidence type="ECO:0000313" key="8">
    <source>
        <dbReference type="Proteomes" id="UP000562254"/>
    </source>
</evidence>
<dbReference type="GO" id="GO:0046653">
    <property type="term" value="P:tetrahydrofolate metabolic process"/>
    <property type="evidence" value="ECO:0007669"/>
    <property type="project" value="InterPro"/>
</dbReference>
<reference evidence="7 8" key="1">
    <citation type="submission" date="2020-08" db="EMBL/GenBank/DDBJ databases">
        <title>Genomic Encyclopedia of Type Strains, Phase IV (KMG-IV): sequencing the most valuable type-strain genomes for metagenomic binning, comparative biology and taxonomic classification.</title>
        <authorList>
            <person name="Goeker M."/>
        </authorList>
    </citation>
    <scope>NUCLEOTIDE SEQUENCE [LARGE SCALE GENOMIC DNA]</scope>
    <source>
        <strain evidence="7 8">DSM 25895</strain>
    </source>
</reference>
<dbReference type="InterPro" id="IPR029043">
    <property type="entry name" value="GcvT/YgfZ_C"/>
</dbReference>
<dbReference type="InterPro" id="IPR023753">
    <property type="entry name" value="FAD/NAD-binding_dom"/>
</dbReference>
<dbReference type="AlphaFoldDB" id="A0A840XMV1"/>
<evidence type="ECO:0000256" key="1">
    <source>
        <dbReference type="ARBA" id="ARBA00008609"/>
    </source>
</evidence>
<dbReference type="PANTHER" id="PTHR43757">
    <property type="entry name" value="AMINOMETHYLTRANSFERASE"/>
    <property type="match status" value="1"/>
</dbReference>
<sequence length="981" mass="104319">MSQPHRLPTGGHIDRATRLAFTFDGRRYEGHPGDTLASALLANGVRLVGRSFKYHRPRGIFSAGVEEPNALVELREGARREPNTRATVIELFDGLVAQSQNRRGSLAFDWMAAAGLLAPWLGAGFYYKTFMWPAAWWERVYEPMIRRAAGLGRASGLPDPDRYEAAHAHCDVLVVGAGAAGLAAARAAGAAGARVILAEQDALPGGDLLNEPALEGWRRAALAALDAMPEVTVMPRTTVFGFYDHGVLGAVERVSDHLPEPPPHLPRQRAWTIRAREVVLATGAHERLIAFPGNDRPGVMLAGAARGYARRHGVRAGEAAVLFATHDGAYEAAHAMAEAGARIVAIVDPRQDSAAMQRAREAGFDVRAGSEVCGTVGHAALRGVSVRRVGAAGRGDAFAADLLMVSGGWNPAVHLASMSGAPLVWDEALLAFIPGAPVQRERSAGACRGVHGIAAAAADGAAAGRAAAEAAGFAASPSFALPEAPAADCRPFALWEVKGRGKAFVDLQDDVTAADMRLAHREGFSHIEHAKRYTTHAMGTDQGKSGGIVGAAVLAEARGEPVARVGLPRFRPYTAPIAWGAMAGEGVGRHFQPTRRTALHAVHDALGAVWLDAGIWKRPAYYPRKEDADAWASVLREARAVRERVGICDVSTLGKILVEGPDAATFLDRIYANTFSTLPVGRARYGLMLREDGIVFDDGTTSRIGPESWFVTTTTAQAGPVMQHLEFHLASAWPELDVSLASVTDQWAAIAIAGPRAREVVAGFVQGIDLSNEAFPFMAVADCTAAGVPARLFRISFSGELAYEIAMPAGYATHVWQAAMAAGAAHGIEPYGMEALGLLRIEKGHVAGPELNGQTTAQDLGLGRMLKKKGDFIGRVLAQRPGLTDPSRPRLVGLRSVDPSRQIRAGSHLLLPDGKGRSEGWITSATRSVVEPGWIGLGLLREGEARMGSEVIAANPLMGEEVRMRVVSPHMHDPENIRVRA</sequence>
<dbReference type="Pfam" id="PF08669">
    <property type="entry name" value="GCV_T_C"/>
    <property type="match status" value="1"/>
</dbReference>
<dbReference type="Gene3D" id="3.30.1360.120">
    <property type="entry name" value="Probable tRNA modification gtpase trme, domain 1"/>
    <property type="match status" value="1"/>
</dbReference>
<dbReference type="Pfam" id="PF13510">
    <property type="entry name" value="Fer2_4"/>
    <property type="match status" value="1"/>
</dbReference>
<protein>
    <submittedName>
        <fullName evidence="7">Sarcosine oxidase subunit alpha</fullName>
        <ecNumber evidence="7">1.5.3.1</ecNumber>
    </submittedName>
</protein>
<name>A0A840XMV1_9PROT</name>
<feature type="domain" description="FAD/NAD(P)-binding" evidence="4">
    <location>
        <begin position="171"/>
        <end position="422"/>
    </location>
</feature>
<feature type="domain" description="SoxA A3" evidence="6">
    <location>
        <begin position="501"/>
        <end position="584"/>
    </location>
</feature>
<dbReference type="PANTHER" id="PTHR43757:SF2">
    <property type="entry name" value="AMINOMETHYLTRANSFERASE, MITOCHONDRIAL"/>
    <property type="match status" value="1"/>
</dbReference>
<dbReference type="GO" id="GO:0008115">
    <property type="term" value="F:sarcosine oxidase activity"/>
    <property type="evidence" value="ECO:0007669"/>
    <property type="project" value="UniProtKB-EC"/>
</dbReference>
<dbReference type="SUPFAM" id="SSF103025">
    <property type="entry name" value="Folate-binding domain"/>
    <property type="match status" value="1"/>
</dbReference>
<evidence type="ECO:0000259" key="6">
    <source>
        <dbReference type="Pfam" id="PF17806"/>
    </source>
</evidence>
<dbReference type="PIRSF" id="PIRSF037980">
    <property type="entry name" value="SoxA"/>
    <property type="match status" value="1"/>
</dbReference>
<keyword evidence="2 7" id="KW-0560">Oxidoreductase</keyword>
<dbReference type="RefSeq" id="WP_184480360.1">
    <property type="nucleotide sequence ID" value="NZ_JACIJE010000001.1"/>
</dbReference>
<dbReference type="InterPro" id="IPR028896">
    <property type="entry name" value="GcvT/YgfZ/DmdA"/>
</dbReference>
<evidence type="ECO:0000259" key="3">
    <source>
        <dbReference type="Pfam" id="PF01571"/>
    </source>
</evidence>
<dbReference type="InterPro" id="IPR006222">
    <property type="entry name" value="GCVT_N"/>
</dbReference>
<dbReference type="InterPro" id="IPR006277">
    <property type="entry name" value="Sarcosine_oxidase_asu"/>
</dbReference>
<evidence type="ECO:0000256" key="2">
    <source>
        <dbReference type="ARBA" id="ARBA00023002"/>
    </source>
</evidence>
<accession>A0A840XMV1</accession>
<dbReference type="InterPro" id="IPR027266">
    <property type="entry name" value="TrmE/GcvT-like"/>
</dbReference>
<dbReference type="Gene3D" id="3.10.20.440">
    <property type="entry name" value="2Fe-2S iron-sulphur cluster binding domain, sarcosine oxidase, alpha subunit, N-terminal domain"/>
    <property type="match status" value="1"/>
</dbReference>
<dbReference type="InterPro" id="IPR042204">
    <property type="entry name" value="2Fe-2S-bd_N"/>
</dbReference>
<dbReference type="PRINTS" id="PR00368">
    <property type="entry name" value="FADPNR"/>
</dbReference>
<comment type="caution">
    <text evidence="7">The sequence shown here is derived from an EMBL/GenBank/DDBJ whole genome shotgun (WGS) entry which is preliminary data.</text>
</comment>
<dbReference type="EMBL" id="JACIJE010000001">
    <property type="protein sequence ID" value="MBB5688059.1"/>
    <property type="molecule type" value="Genomic_DNA"/>
</dbReference>
<dbReference type="Pfam" id="PF07992">
    <property type="entry name" value="Pyr_redox_2"/>
    <property type="match status" value="1"/>
</dbReference>
<organism evidence="7 8">
    <name type="scientific">Neoroseomonas alkaliterrae</name>
    <dbReference type="NCBI Taxonomy" id="1452450"/>
    <lineage>
        <taxon>Bacteria</taxon>
        <taxon>Pseudomonadati</taxon>
        <taxon>Pseudomonadota</taxon>
        <taxon>Alphaproteobacteria</taxon>
        <taxon>Acetobacterales</taxon>
        <taxon>Acetobacteraceae</taxon>
        <taxon>Neoroseomonas</taxon>
    </lineage>
</organism>
<dbReference type="Proteomes" id="UP000562254">
    <property type="component" value="Unassembled WGS sequence"/>
</dbReference>
<keyword evidence="8" id="KW-1185">Reference proteome</keyword>
<dbReference type="InterPro" id="IPR036188">
    <property type="entry name" value="FAD/NAD-bd_sf"/>
</dbReference>
<evidence type="ECO:0000313" key="7">
    <source>
        <dbReference type="EMBL" id="MBB5688059.1"/>
    </source>
</evidence>
<evidence type="ECO:0000259" key="4">
    <source>
        <dbReference type="Pfam" id="PF07992"/>
    </source>
</evidence>
<gene>
    <name evidence="7" type="ORF">FHS88_000169</name>
</gene>
<dbReference type="InterPro" id="IPR041117">
    <property type="entry name" value="SoxA_A3"/>
</dbReference>
<dbReference type="PRINTS" id="PR00411">
    <property type="entry name" value="PNDRDTASEI"/>
</dbReference>
<comment type="similarity">
    <text evidence="1">Belongs to the GcvT family.</text>
</comment>
<dbReference type="EC" id="1.5.3.1" evidence="7"/>
<feature type="domain" description="Aminomethyltransferase C-terminal" evidence="5">
    <location>
        <begin position="890"/>
        <end position="973"/>
    </location>
</feature>
<evidence type="ECO:0000259" key="5">
    <source>
        <dbReference type="Pfam" id="PF08669"/>
    </source>
</evidence>
<dbReference type="SUPFAM" id="SSF101790">
    <property type="entry name" value="Aminomethyltransferase beta-barrel domain"/>
    <property type="match status" value="1"/>
</dbReference>
<dbReference type="Gene3D" id="3.50.50.60">
    <property type="entry name" value="FAD/NAD(P)-binding domain"/>
    <property type="match status" value="2"/>
</dbReference>
<dbReference type="NCBIfam" id="TIGR01372">
    <property type="entry name" value="soxA"/>
    <property type="match status" value="1"/>
</dbReference>
<feature type="domain" description="GCVT N-terminal" evidence="3">
    <location>
        <begin position="599"/>
        <end position="869"/>
    </location>
</feature>
<dbReference type="Pfam" id="PF01571">
    <property type="entry name" value="GCV_T"/>
    <property type="match status" value="1"/>
</dbReference>
<dbReference type="InterPro" id="IPR013977">
    <property type="entry name" value="GcvT_C"/>
</dbReference>
<proteinExistence type="inferred from homology"/>
<dbReference type="SUPFAM" id="SSF51905">
    <property type="entry name" value="FAD/NAD(P)-binding domain"/>
    <property type="match status" value="1"/>
</dbReference>